<sequence length="167" mass="18577">MIIFTPRTHHLTCVHFYLSACGKAAKHGRIVGGQDASPGSWPWQAGLSIFGSFSCGGSLITDQWVLTAAHSLFPDYKKFWEVHLGRHNQSGLNPNEVTRTLENFVCHPDYNHLTNENDICLLKLSAPVKFTDYIQPICLASRKSTFYNGTSSWVTGFGTTSSKLQKI</sequence>
<keyword evidence="7" id="KW-1185">Reference proteome</keyword>
<dbReference type="PANTHER" id="PTHR24252:SF7">
    <property type="entry name" value="HYALIN"/>
    <property type="match status" value="1"/>
</dbReference>
<dbReference type="SUPFAM" id="SSF50494">
    <property type="entry name" value="Trypsin-like serine proteases"/>
    <property type="match status" value="1"/>
</dbReference>
<dbReference type="PANTHER" id="PTHR24252">
    <property type="entry name" value="ACROSIN-RELATED"/>
    <property type="match status" value="1"/>
</dbReference>
<reference evidence="6" key="2">
    <citation type="submission" date="2025-08" db="UniProtKB">
        <authorList>
            <consortium name="Ensembl"/>
        </authorList>
    </citation>
    <scope>IDENTIFICATION</scope>
</reference>
<evidence type="ECO:0000256" key="3">
    <source>
        <dbReference type="ARBA" id="ARBA00022825"/>
    </source>
</evidence>
<dbReference type="GeneTree" id="ENSGT00940000163160"/>
<dbReference type="Ensembl" id="ENSONIT00000008775.2">
    <property type="protein sequence ID" value="ENSONIP00000008770.2"/>
    <property type="gene ID" value="ENSONIG00000006955.2"/>
</dbReference>
<evidence type="ECO:0000256" key="2">
    <source>
        <dbReference type="ARBA" id="ARBA00022801"/>
    </source>
</evidence>
<evidence type="ECO:0000256" key="1">
    <source>
        <dbReference type="ARBA" id="ARBA00022670"/>
    </source>
</evidence>
<dbReference type="AlphaFoldDB" id="I3JIS6"/>
<dbReference type="CDD" id="cd00190">
    <property type="entry name" value="Tryp_SPc"/>
    <property type="match status" value="1"/>
</dbReference>
<accession>I3JIS6</accession>
<dbReference type="InterPro" id="IPR001254">
    <property type="entry name" value="Trypsin_dom"/>
</dbReference>
<keyword evidence="4" id="KW-1015">Disulfide bond</keyword>
<dbReference type="HOGENOM" id="CLU_006842_1_7_1"/>
<dbReference type="PRINTS" id="PR00722">
    <property type="entry name" value="CHYMOTRYPSIN"/>
</dbReference>
<keyword evidence="1" id="KW-0645">Protease</keyword>
<protein>
    <recommendedName>
        <fullName evidence="5">Peptidase S1 domain-containing protein</fullName>
    </recommendedName>
</protein>
<reference evidence="6" key="3">
    <citation type="submission" date="2025-09" db="UniProtKB">
        <authorList>
            <consortium name="Ensembl"/>
        </authorList>
    </citation>
    <scope>IDENTIFICATION</scope>
</reference>
<keyword evidence="3" id="KW-0720">Serine protease</keyword>
<dbReference type="InterPro" id="IPR009003">
    <property type="entry name" value="Peptidase_S1_PA"/>
</dbReference>
<proteinExistence type="predicted"/>
<evidence type="ECO:0000313" key="6">
    <source>
        <dbReference type="Ensembl" id="ENSONIP00000008770.2"/>
    </source>
</evidence>
<dbReference type="SMART" id="SM00020">
    <property type="entry name" value="Tryp_SPc"/>
    <property type="match status" value="1"/>
</dbReference>
<evidence type="ECO:0000313" key="7">
    <source>
        <dbReference type="Proteomes" id="UP000005207"/>
    </source>
</evidence>
<dbReference type="FunFam" id="2.40.10.10:FF:000184">
    <property type="entry name" value="Prostasin"/>
    <property type="match status" value="1"/>
</dbReference>
<keyword evidence="2" id="KW-0378">Hydrolase</keyword>
<dbReference type="Gene3D" id="2.40.10.10">
    <property type="entry name" value="Trypsin-like serine proteases"/>
    <property type="match status" value="3"/>
</dbReference>
<dbReference type="GO" id="GO:0004252">
    <property type="term" value="F:serine-type endopeptidase activity"/>
    <property type="evidence" value="ECO:0007669"/>
    <property type="project" value="InterPro"/>
</dbReference>
<dbReference type="Pfam" id="PF00089">
    <property type="entry name" value="Trypsin"/>
    <property type="match status" value="1"/>
</dbReference>
<dbReference type="InterPro" id="IPR043504">
    <property type="entry name" value="Peptidase_S1_PA_chymotrypsin"/>
</dbReference>
<dbReference type="InParanoid" id="I3JIS6"/>
<organism evidence="6 7">
    <name type="scientific">Oreochromis niloticus</name>
    <name type="common">Nile tilapia</name>
    <name type="synonym">Tilapia nilotica</name>
    <dbReference type="NCBI Taxonomy" id="8128"/>
    <lineage>
        <taxon>Eukaryota</taxon>
        <taxon>Metazoa</taxon>
        <taxon>Chordata</taxon>
        <taxon>Craniata</taxon>
        <taxon>Vertebrata</taxon>
        <taxon>Euteleostomi</taxon>
        <taxon>Actinopterygii</taxon>
        <taxon>Neopterygii</taxon>
        <taxon>Teleostei</taxon>
        <taxon>Neoteleostei</taxon>
        <taxon>Acanthomorphata</taxon>
        <taxon>Ovalentaria</taxon>
        <taxon>Cichlomorphae</taxon>
        <taxon>Cichliformes</taxon>
        <taxon>Cichlidae</taxon>
        <taxon>African cichlids</taxon>
        <taxon>Pseudocrenilabrinae</taxon>
        <taxon>Oreochromini</taxon>
        <taxon>Oreochromis</taxon>
    </lineage>
</organism>
<dbReference type="InterPro" id="IPR001314">
    <property type="entry name" value="Peptidase_S1A"/>
</dbReference>
<reference evidence="7" key="1">
    <citation type="submission" date="2012-01" db="EMBL/GenBank/DDBJ databases">
        <title>The Genome Sequence of Oreochromis niloticus (Nile Tilapia).</title>
        <authorList>
            <consortium name="Broad Institute Genome Assembly Team"/>
            <consortium name="Broad Institute Sequencing Platform"/>
            <person name="Di Palma F."/>
            <person name="Johnson J."/>
            <person name="Lander E.S."/>
            <person name="Lindblad-Toh K."/>
        </authorList>
    </citation>
    <scope>NUCLEOTIDE SEQUENCE [LARGE SCALE GENOMIC DNA]</scope>
</reference>
<dbReference type="GO" id="GO:0006508">
    <property type="term" value="P:proteolysis"/>
    <property type="evidence" value="ECO:0007669"/>
    <property type="project" value="UniProtKB-KW"/>
</dbReference>
<name>I3JIS6_ORENI</name>
<evidence type="ECO:0000259" key="5">
    <source>
        <dbReference type="PROSITE" id="PS50240"/>
    </source>
</evidence>
<dbReference type="eggNOG" id="KOG3627">
    <property type="taxonomic scope" value="Eukaryota"/>
</dbReference>
<dbReference type="PROSITE" id="PS50240">
    <property type="entry name" value="TRYPSIN_DOM"/>
    <property type="match status" value="1"/>
</dbReference>
<dbReference type="OMA" id="SWCGASL"/>
<feature type="domain" description="Peptidase S1" evidence="5">
    <location>
        <begin position="30"/>
        <end position="167"/>
    </location>
</feature>
<evidence type="ECO:0000256" key="4">
    <source>
        <dbReference type="ARBA" id="ARBA00023157"/>
    </source>
</evidence>
<dbReference type="Proteomes" id="UP000005207">
    <property type="component" value="Linkage group LG3"/>
</dbReference>